<comment type="function">
    <text evidence="2">Involved in fatty acylation of protoxin at internal lysine residues, thereby converting it to the active toxin.</text>
</comment>
<evidence type="ECO:0000313" key="4">
    <source>
        <dbReference type="EMBL" id="SEQ35179.1"/>
    </source>
</evidence>
<dbReference type="EC" id="2.3.1.-" evidence="2"/>
<evidence type="ECO:0000256" key="1">
    <source>
        <dbReference type="ARBA" id="ARBA00005686"/>
    </source>
</evidence>
<dbReference type="GO" id="GO:0016746">
    <property type="term" value="F:acyltransferase activity"/>
    <property type="evidence" value="ECO:0007669"/>
    <property type="project" value="UniProtKB-UniRule"/>
</dbReference>
<dbReference type="InterPro" id="IPR003996">
    <property type="entry name" value="RTX_toxin-activating_protC_bac"/>
</dbReference>
<dbReference type="RefSeq" id="WP_094010635.1">
    <property type="nucleotide sequence ID" value="NZ_CP128543.1"/>
</dbReference>
<keyword evidence="2" id="KW-0204">Cytolysis</keyword>
<reference evidence="3 6" key="2">
    <citation type="submission" date="2024-01" db="EMBL/GenBank/DDBJ databases">
        <title>Unpublished Manusciprt.</title>
        <authorList>
            <person name="Duman M."/>
            <person name="Valdes E.G."/>
            <person name="Ajmi N."/>
            <person name="Altun S."/>
            <person name="Saticioglu I.B."/>
        </authorList>
    </citation>
    <scope>NUCLEOTIDE SEQUENCE [LARGE SCALE GENOMIC DNA]</scope>
    <source>
        <strain evidence="3 6">139P</strain>
    </source>
</reference>
<organism evidence="4 5">
    <name type="scientific">Pseudomonas soli</name>
    <dbReference type="NCBI Taxonomy" id="1306993"/>
    <lineage>
        <taxon>Bacteria</taxon>
        <taxon>Pseudomonadati</taxon>
        <taxon>Pseudomonadota</taxon>
        <taxon>Gammaproteobacteria</taxon>
        <taxon>Pseudomonadales</taxon>
        <taxon>Pseudomonadaceae</taxon>
        <taxon>Pseudomonas</taxon>
    </lineage>
</organism>
<comment type="similarity">
    <text evidence="1 2">Belongs to the RTX toxin acyltransferase family.</text>
</comment>
<dbReference type="GeneID" id="93676875"/>
<dbReference type="Proteomes" id="UP000199221">
    <property type="component" value="Unassembled WGS sequence"/>
</dbReference>
<evidence type="ECO:0000313" key="6">
    <source>
        <dbReference type="Proteomes" id="UP001329505"/>
    </source>
</evidence>
<evidence type="ECO:0000313" key="5">
    <source>
        <dbReference type="Proteomes" id="UP000199221"/>
    </source>
</evidence>
<dbReference type="Pfam" id="PF02794">
    <property type="entry name" value="HlyC"/>
    <property type="match status" value="1"/>
</dbReference>
<gene>
    <name evidence="4" type="ORF">SAMN05216230_102495</name>
    <name evidence="3" type="ORF">V0R55_04185</name>
</gene>
<sequence length="153" mass="17607">MTRHYNLQTNCRDTKLNDKAAMLGHAAMVMACCRRSSSFQIRTLYYWLAPAIEHAQIIMLFDSSSTPRGFLIWAHLAPDTEQRFVQDPNFLLHPSEWNEGGRAWVIDFCFPGGAVKEALAMFRKHLREAGVSQISWARRRADYSIRRVGSCRT</sequence>
<protein>
    <recommendedName>
        <fullName evidence="2">RTX toxin-activating lysine-acyltransferase</fullName>
        <ecNumber evidence="2">2.3.1.-</ecNumber>
    </recommendedName>
</protein>
<keyword evidence="2 4" id="KW-0012">Acyltransferase</keyword>
<evidence type="ECO:0000256" key="2">
    <source>
        <dbReference type="RuleBase" id="RU368102"/>
    </source>
</evidence>
<evidence type="ECO:0000313" key="3">
    <source>
        <dbReference type="EMBL" id="MEE1879348.1"/>
    </source>
</evidence>
<dbReference type="EMBL" id="FOEQ01000002">
    <property type="protein sequence ID" value="SEQ35179.1"/>
    <property type="molecule type" value="Genomic_DNA"/>
</dbReference>
<comment type="subcellular location">
    <subcellularLocation>
        <location evidence="2">Cytoplasm</location>
    </subcellularLocation>
</comment>
<dbReference type="Proteomes" id="UP001329505">
    <property type="component" value="Unassembled WGS sequence"/>
</dbReference>
<keyword evidence="2" id="KW-0963">Cytoplasm</keyword>
<dbReference type="GO" id="GO:0009404">
    <property type="term" value="P:toxin metabolic process"/>
    <property type="evidence" value="ECO:0007669"/>
    <property type="project" value="UniProtKB-UniRule"/>
</dbReference>
<dbReference type="PROSITE" id="PS51257">
    <property type="entry name" value="PROKAR_LIPOPROTEIN"/>
    <property type="match status" value="1"/>
</dbReference>
<reference evidence="4 5" key="1">
    <citation type="submission" date="2016-10" db="EMBL/GenBank/DDBJ databases">
        <authorList>
            <person name="de Groot N.N."/>
        </authorList>
    </citation>
    <scope>NUCLEOTIDE SEQUENCE [LARGE SCALE GENOMIC DNA]</scope>
    <source>
        <strain evidence="4 5">LMG 27941</strain>
    </source>
</reference>
<accession>A0A1H9FB95</accession>
<proteinExistence type="inferred from homology"/>
<dbReference type="GO" id="GO:0005737">
    <property type="term" value="C:cytoplasm"/>
    <property type="evidence" value="ECO:0007669"/>
    <property type="project" value="UniProtKB-SubCell"/>
</dbReference>
<dbReference type="AlphaFoldDB" id="A0A1H9FB95"/>
<keyword evidence="6" id="KW-1185">Reference proteome</keyword>
<keyword evidence="2 4" id="KW-0808">Transferase</keyword>
<name>A0A1H9FB95_9PSED</name>
<dbReference type="GO" id="GO:0031640">
    <property type="term" value="P:killing of cells of another organism"/>
    <property type="evidence" value="ECO:0007669"/>
    <property type="project" value="UniProtKB-KW"/>
</dbReference>
<dbReference type="EMBL" id="JAZDQQ010000003">
    <property type="protein sequence ID" value="MEE1879348.1"/>
    <property type="molecule type" value="Genomic_DNA"/>
</dbReference>